<feature type="compositionally biased region" description="Basic residues" evidence="1">
    <location>
        <begin position="29"/>
        <end position="40"/>
    </location>
</feature>
<dbReference type="Gene3D" id="2.60.110.10">
    <property type="entry name" value="Thaumatin"/>
    <property type="match status" value="1"/>
</dbReference>
<dbReference type="AlphaFoldDB" id="A0AAE1CGG2"/>
<comment type="caution">
    <text evidence="2">The sequence shown here is derived from an EMBL/GenBank/DDBJ whole genome shotgun (WGS) entry which is preliminary data.</text>
</comment>
<accession>A0AAE1CGG2</accession>
<evidence type="ECO:0000313" key="2">
    <source>
        <dbReference type="EMBL" id="KAK3693657.1"/>
    </source>
</evidence>
<proteinExistence type="predicted"/>
<gene>
    <name evidence="2" type="ORF">B0T22DRAFT_46464</name>
</gene>
<reference evidence="2" key="2">
    <citation type="submission" date="2023-06" db="EMBL/GenBank/DDBJ databases">
        <authorList>
            <consortium name="Lawrence Berkeley National Laboratory"/>
            <person name="Haridas S."/>
            <person name="Hensen N."/>
            <person name="Bonometti L."/>
            <person name="Westerberg I."/>
            <person name="Brannstrom I.O."/>
            <person name="Guillou S."/>
            <person name="Cros-Aarteil S."/>
            <person name="Calhoun S."/>
            <person name="Kuo A."/>
            <person name="Mondo S."/>
            <person name="Pangilinan J."/>
            <person name="Riley R."/>
            <person name="Labutti K."/>
            <person name="Andreopoulos B."/>
            <person name="Lipzen A."/>
            <person name="Chen C."/>
            <person name="Yanf M."/>
            <person name="Daum C."/>
            <person name="Ng V."/>
            <person name="Clum A."/>
            <person name="Steindorff A."/>
            <person name="Ohm R."/>
            <person name="Martin F."/>
            <person name="Silar P."/>
            <person name="Natvig D."/>
            <person name="Lalanne C."/>
            <person name="Gautier V."/>
            <person name="Ament-Velasquez S.L."/>
            <person name="Kruys A."/>
            <person name="Hutchinson M.I."/>
            <person name="Powell A.J."/>
            <person name="Barry K."/>
            <person name="Miller A.N."/>
            <person name="Grigoriev I.V."/>
            <person name="Debuchy R."/>
            <person name="Gladieux P."/>
            <person name="Thoren M.H."/>
            <person name="Johannesson H."/>
        </authorList>
    </citation>
    <scope>NUCLEOTIDE SEQUENCE</scope>
    <source>
        <strain evidence="2">CBS 314.62</strain>
    </source>
</reference>
<sequence>MAQLDHPRGGYRAAQLQDQEANAKPHASLPRRTRRNRGRLGRLTEGALVSAVLLQQQACGVMALNVMNLKNATEIKIDPKTPIPLVVTNACSETIWPGIGTQNGIGPGAGGFMLPPDAAMQMYVSPDWQGRIWGRTNCSFNEDGSGPSNLNGVNGNGAACLTGDCFGRLDCEFTGQVPTTLAEFNLIGGMEGKQTFYDISLVDGYNLPLAIIYIPAANTTWIPPNLTNCACIASSGYLGDPARTGLAYTNASYPMPYEADQTNSGVANWCPWDLQEYPPSKPGDGVYPYPDDHIQRPVFDPCLSACAATNSPQDCCTGAYNDPGVCAPSLYSQQAKAVCPDAYSYAFDDQTSTFIIPAGGGWEVLFCPLGRSTDILRTFGPELRALGSSGRVTAAMLATLTNKTYIESRHPSGAAAAGLLRPPPRGWVLGAVAAGTALLACLL</sequence>
<protein>
    <submittedName>
        <fullName evidence="2">Thaumatin family protein</fullName>
    </submittedName>
</protein>
<dbReference type="Proteomes" id="UP001270362">
    <property type="component" value="Unassembled WGS sequence"/>
</dbReference>
<organism evidence="2 3">
    <name type="scientific">Podospora appendiculata</name>
    <dbReference type="NCBI Taxonomy" id="314037"/>
    <lineage>
        <taxon>Eukaryota</taxon>
        <taxon>Fungi</taxon>
        <taxon>Dikarya</taxon>
        <taxon>Ascomycota</taxon>
        <taxon>Pezizomycotina</taxon>
        <taxon>Sordariomycetes</taxon>
        <taxon>Sordariomycetidae</taxon>
        <taxon>Sordariales</taxon>
        <taxon>Podosporaceae</taxon>
        <taxon>Podospora</taxon>
    </lineage>
</organism>
<evidence type="ECO:0000256" key="1">
    <source>
        <dbReference type="SAM" id="MobiDB-lite"/>
    </source>
</evidence>
<dbReference type="InterPro" id="IPR037176">
    <property type="entry name" value="Osmotin/thaumatin-like_sf"/>
</dbReference>
<dbReference type="InterPro" id="IPR001938">
    <property type="entry name" value="Thaumatin"/>
</dbReference>
<dbReference type="SUPFAM" id="SSF49870">
    <property type="entry name" value="Osmotin, thaumatin-like protein"/>
    <property type="match status" value="1"/>
</dbReference>
<dbReference type="PROSITE" id="PS51367">
    <property type="entry name" value="THAUMATIN_2"/>
    <property type="match status" value="1"/>
</dbReference>
<evidence type="ECO:0000313" key="3">
    <source>
        <dbReference type="Proteomes" id="UP001270362"/>
    </source>
</evidence>
<name>A0AAE1CGG2_9PEZI</name>
<dbReference type="SMART" id="SM00205">
    <property type="entry name" value="THN"/>
    <property type="match status" value="1"/>
</dbReference>
<dbReference type="EMBL" id="JAULSO010000001">
    <property type="protein sequence ID" value="KAK3693657.1"/>
    <property type="molecule type" value="Genomic_DNA"/>
</dbReference>
<reference evidence="2" key="1">
    <citation type="journal article" date="2023" name="Mol. Phylogenet. Evol.">
        <title>Genome-scale phylogeny and comparative genomics of the fungal order Sordariales.</title>
        <authorList>
            <person name="Hensen N."/>
            <person name="Bonometti L."/>
            <person name="Westerberg I."/>
            <person name="Brannstrom I.O."/>
            <person name="Guillou S."/>
            <person name="Cros-Aarteil S."/>
            <person name="Calhoun S."/>
            <person name="Haridas S."/>
            <person name="Kuo A."/>
            <person name="Mondo S."/>
            <person name="Pangilinan J."/>
            <person name="Riley R."/>
            <person name="LaButti K."/>
            <person name="Andreopoulos B."/>
            <person name="Lipzen A."/>
            <person name="Chen C."/>
            <person name="Yan M."/>
            <person name="Daum C."/>
            <person name="Ng V."/>
            <person name="Clum A."/>
            <person name="Steindorff A."/>
            <person name="Ohm R.A."/>
            <person name="Martin F."/>
            <person name="Silar P."/>
            <person name="Natvig D.O."/>
            <person name="Lalanne C."/>
            <person name="Gautier V."/>
            <person name="Ament-Velasquez S.L."/>
            <person name="Kruys A."/>
            <person name="Hutchinson M.I."/>
            <person name="Powell A.J."/>
            <person name="Barry K."/>
            <person name="Miller A.N."/>
            <person name="Grigoriev I.V."/>
            <person name="Debuchy R."/>
            <person name="Gladieux P."/>
            <person name="Hiltunen Thoren M."/>
            <person name="Johannesson H."/>
        </authorList>
    </citation>
    <scope>NUCLEOTIDE SEQUENCE</scope>
    <source>
        <strain evidence="2">CBS 314.62</strain>
    </source>
</reference>
<dbReference type="PANTHER" id="PTHR31048">
    <property type="entry name" value="OS03G0233200 PROTEIN"/>
    <property type="match status" value="1"/>
</dbReference>
<dbReference type="Pfam" id="PF00314">
    <property type="entry name" value="Thaumatin"/>
    <property type="match status" value="1"/>
</dbReference>
<keyword evidence="3" id="KW-1185">Reference proteome</keyword>
<feature type="region of interest" description="Disordered" evidence="1">
    <location>
        <begin position="1"/>
        <end position="40"/>
    </location>
</feature>